<dbReference type="AlphaFoldDB" id="K1XZS2"/>
<dbReference type="HOGENOM" id="CLU_1245615_0_0_1"/>
<reference evidence="2 3" key="1">
    <citation type="journal article" date="2012" name="BMC Genomics">
        <title>Sequencing the genome of Marssonina brunnea reveals fungus-poplar co-evolution.</title>
        <authorList>
            <person name="Zhu S."/>
            <person name="Cao Y.-Z."/>
            <person name="Jiang C."/>
            <person name="Tan B.-Y."/>
            <person name="Wang Z."/>
            <person name="Feng S."/>
            <person name="Zhang L."/>
            <person name="Su X.-H."/>
            <person name="Brejova B."/>
            <person name="Vinar T."/>
            <person name="Xu M."/>
            <person name="Wang M.-X."/>
            <person name="Zhang S.-G."/>
            <person name="Huang M.-R."/>
            <person name="Wu R."/>
            <person name="Zhou Y."/>
        </authorList>
    </citation>
    <scope>NUCLEOTIDE SEQUENCE [LARGE SCALE GENOMIC DNA]</scope>
    <source>
        <strain evidence="2 3">MB_m1</strain>
    </source>
</reference>
<evidence type="ECO:0000256" key="1">
    <source>
        <dbReference type="SAM" id="Coils"/>
    </source>
</evidence>
<proteinExistence type="predicted"/>
<organism evidence="2 3">
    <name type="scientific">Marssonina brunnea f. sp. multigermtubi (strain MB_m1)</name>
    <name type="common">Marssonina leaf spot fungus</name>
    <dbReference type="NCBI Taxonomy" id="1072389"/>
    <lineage>
        <taxon>Eukaryota</taxon>
        <taxon>Fungi</taxon>
        <taxon>Dikarya</taxon>
        <taxon>Ascomycota</taxon>
        <taxon>Pezizomycotina</taxon>
        <taxon>Leotiomycetes</taxon>
        <taxon>Helotiales</taxon>
        <taxon>Drepanopezizaceae</taxon>
        <taxon>Drepanopeziza</taxon>
    </lineage>
</organism>
<dbReference type="EMBL" id="JH921433">
    <property type="protein sequence ID" value="EKD18344.1"/>
    <property type="molecule type" value="Genomic_DNA"/>
</dbReference>
<sequence length="222" mass="25291">MLPRAKLRDEPFKRTRGRPLRFISLRSALRKSLQPFTYQKMKDDIKDLTIRFEKLQNKHNKQLKDSSKKKIALSESLKASETTREANLKSHSKAIEKLQQQLTRAQENKDRFKEQARSKEQALIEANRSLAKVTQALNEAKDNYENFTWSDYALSPAKRLIEEPASARSSAHLNTTTDIEDSISISNARTTLIPNNSLASTDNANRTSAIEAANAFELMTLL</sequence>
<keyword evidence="3" id="KW-1185">Reference proteome</keyword>
<dbReference type="KEGG" id="mbe:MBM_03337"/>
<accession>K1XZS2</accession>
<keyword evidence="1" id="KW-0175">Coiled coil</keyword>
<dbReference type="Proteomes" id="UP000006753">
    <property type="component" value="Unassembled WGS sequence"/>
</dbReference>
<evidence type="ECO:0000313" key="2">
    <source>
        <dbReference type="EMBL" id="EKD18344.1"/>
    </source>
</evidence>
<evidence type="ECO:0000313" key="3">
    <source>
        <dbReference type="Proteomes" id="UP000006753"/>
    </source>
</evidence>
<protein>
    <submittedName>
        <fullName evidence="2">Uncharacterized protein</fullName>
    </submittedName>
</protein>
<gene>
    <name evidence="2" type="ORF">MBM_03337</name>
</gene>
<name>K1XZS2_MARBU</name>
<feature type="coiled-coil region" evidence="1">
    <location>
        <begin position="38"/>
        <end position="143"/>
    </location>
</feature>
<dbReference type="InParanoid" id="K1XZS2"/>